<dbReference type="KEGG" id="ypac:CEW88_06115"/>
<gene>
    <name evidence="3" type="ORF">CEW88_06115</name>
</gene>
<keyword evidence="3" id="KW-0808">Transferase</keyword>
<feature type="transmembrane region" description="Helical" evidence="1">
    <location>
        <begin position="101"/>
        <end position="122"/>
    </location>
</feature>
<accession>A0A2U8HE58</accession>
<reference evidence="3 4" key="1">
    <citation type="submission" date="2017-06" db="EMBL/GenBank/DDBJ databases">
        <title>Yangia sp. YSBP01 complete genome sequence.</title>
        <authorList>
            <person name="Woo J.-H."/>
            <person name="Kim H.-S."/>
        </authorList>
    </citation>
    <scope>NUCLEOTIDE SEQUENCE [LARGE SCALE GENOMIC DNA]</scope>
    <source>
        <strain evidence="3 4">YSBP01</strain>
    </source>
</reference>
<keyword evidence="1" id="KW-0812">Transmembrane</keyword>
<dbReference type="OrthoDB" id="9767863at2"/>
<dbReference type="PANTHER" id="PTHR23028:SF53">
    <property type="entry name" value="ACYL_TRANSF_3 DOMAIN-CONTAINING PROTEIN"/>
    <property type="match status" value="1"/>
</dbReference>
<feature type="transmembrane region" description="Helical" evidence="1">
    <location>
        <begin position="318"/>
        <end position="339"/>
    </location>
</feature>
<feature type="transmembrane region" description="Helical" evidence="1">
    <location>
        <begin position="175"/>
        <end position="204"/>
    </location>
</feature>
<evidence type="ECO:0000256" key="1">
    <source>
        <dbReference type="SAM" id="Phobius"/>
    </source>
</evidence>
<keyword evidence="3" id="KW-0012">Acyltransferase</keyword>
<dbReference type="PANTHER" id="PTHR23028">
    <property type="entry name" value="ACETYLTRANSFERASE"/>
    <property type="match status" value="1"/>
</dbReference>
<evidence type="ECO:0000313" key="3">
    <source>
        <dbReference type="EMBL" id="AWI83276.1"/>
    </source>
</evidence>
<dbReference type="Proteomes" id="UP000244915">
    <property type="component" value="Chromosome 1"/>
</dbReference>
<organism evidence="3 4">
    <name type="scientific">Alloyangia pacifica</name>
    <dbReference type="NCBI Taxonomy" id="311180"/>
    <lineage>
        <taxon>Bacteria</taxon>
        <taxon>Pseudomonadati</taxon>
        <taxon>Pseudomonadota</taxon>
        <taxon>Alphaproteobacteria</taxon>
        <taxon>Rhodobacterales</taxon>
        <taxon>Roseobacteraceae</taxon>
        <taxon>Alloyangia</taxon>
    </lineage>
</organism>
<dbReference type="InterPro" id="IPR002656">
    <property type="entry name" value="Acyl_transf_3_dom"/>
</dbReference>
<name>A0A2U8HE58_9RHOB</name>
<dbReference type="GO" id="GO:0016020">
    <property type="term" value="C:membrane"/>
    <property type="evidence" value="ECO:0007669"/>
    <property type="project" value="TreeGrafter"/>
</dbReference>
<proteinExistence type="predicted"/>
<protein>
    <submittedName>
        <fullName evidence="3">Acyltransferase</fullName>
    </submittedName>
</protein>
<feature type="transmembrane region" description="Helical" evidence="1">
    <location>
        <begin position="216"/>
        <end position="235"/>
    </location>
</feature>
<dbReference type="AlphaFoldDB" id="A0A2U8HE58"/>
<feature type="transmembrane region" description="Helical" evidence="1">
    <location>
        <begin position="59"/>
        <end position="81"/>
    </location>
</feature>
<evidence type="ECO:0000259" key="2">
    <source>
        <dbReference type="Pfam" id="PF01757"/>
    </source>
</evidence>
<dbReference type="GO" id="GO:0016747">
    <property type="term" value="F:acyltransferase activity, transferring groups other than amino-acyl groups"/>
    <property type="evidence" value="ECO:0007669"/>
    <property type="project" value="InterPro"/>
</dbReference>
<feature type="transmembrane region" description="Helical" evidence="1">
    <location>
        <begin position="28"/>
        <end position="47"/>
    </location>
</feature>
<dbReference type="Pfam" id="PF01757">
    <property type="entry name" value="Acyl_transf_3"/>
    <property type="match status" value="1"/>
</dbReference>
<dbReference type="RefSeq" id="WP_108965159.1">
    <property type="nucleotide sequence ID" value="NZ_CP022189.1"/>
</dbReference>
<dbReference type="InterPro" id="IPR050879">
    <property type="entry name" value="Acyltransferase_3"/>
</dbReference>
<dbReference type="GO" id="GO:0009103">
    <property type="term" value="P:lipopolysaccharide biosynthetic process"/>
    <property type="evidence" value="ECO:0007669"/>
    <property type="project" value="TreeGrafter"/>
</dbReference>
<sequence>MAKEVYVLRQRIPTIADRAAGRDNNFNLLRMLAAIGVLISHAYPISLGPGAEEPLALALRGWSLGSLCVMIFFAISGFFIARSFATKASVSDFLRARALRLFPALIVVLALTVLACAGLSQVPVDVYLAATPGYVLRNLTLVFPHYDLPGVFVANPYGPAINGSLWTLNYEVLCYLGVVFCGLLGLLVRPGLFGLACVSLSVAWAVTEASDLHPRLAALAKLALPFAAGMSLWVYREKIPLSPWHAAFGGVIAAASWSTPLFHPLLILAVSYAIFVLGYARLPCLQIYNRLGDYSYGTYLYAFPVQQFLAWAGLTWPLWNMACALPITLVLAALSWHLIEAPALRWKGGASRRLAAAG</sequence>
<keyword evidence="1" id="KW-0472">Membrane</keyword>
<keyword evidence="1" id="KW-1133">Transmembrane helix</keyword>
<feature type="domain" description="Acyltransferase 3" evidence="2">
    <location>
        <begin position="24"/>
        <end position="335"/>
    </location>
</feature>
<dbReference type="EMBL" id="CP022189">
    <property type="protein sequence ID" value="AWI83276.1"/>
    <property type="molecule type" value="Genomic_DNA"/>
</dbReference>
<evidence type="ECO:0000313" key="4">
    <source>
        <dbReference type="Proteomes" id="UP000244915"/>
    </source>
</evidence>